<keyword evidence="5" id="KW-1185">Reference proteome</keyword>
<feature type="domain" description="Thioesterase" evidence="3">
    <location>
        <begin position="82"/>
        <end position="148"/>
    </location>
</feature>
<dbReference type="CDD" id="cd03443">
    <property type="entry name" value="PaaI_thioesterase"/>
    <property type="match status" value="1"/>
</dbReference>
<protein>
    <recommendedName>
        <fullName evidence="3">Thioesterase domain-containing protein</fullName>
    </recommendedName>
</protein>
<gene>
    <name evidence="4" type="ORF">K452DRAFT_249793</name>
</gene>
<keyword evidence="2" id="KW-0378">Hydrolase</keyword>
<proteinExistence type="inferred from homology"/>
<dbReference type="GO" id="GO:0047617">
    <property type="term" value="F:fatty acyl-CoA hydrolase activity"/>
    <property type="evidence" value="ECO:0007669"/>
    <property type="project" value="InterPro"/>
</dbReference>
<accession>A0A6A6BCZ8</accession>
<comment type="similarity">
    <text evidence="1">Belongs to the thioesterase PaaI family.</text>
</comment>
<organism evidence="4 5">
    <name type="scientific">Aplosporella prunicola CBS 121167</name>
    <dbReference type="NCBI Taxonomy" id="1176127"/>
    <lineage>
        <taxon>Eukaryota</taxon>
        <taxon>Fungi</taxon>
        <taxon>Dikarya</taxon>
        <taxon>Ascomycota</taxon>
        <taxon>Pezizomycotina</taxon>
        <taxon>Dothideomycetes</taxon>
        <taxon>Dothideomycetes incertae sedis</taxon>
        <taxon>Botryosphaeriales</taxon>
        <taxon>Aplosporellaceae</taxon>
        <taxon>Aplosporella</taxon>
    </lineage>
</organism>
<dbReference type="SUPFAM" id="SSF54637">
    <property type="entry name" value="Thioesterase/thiol ester dehydrase-isomerase"/>
    <property type="match status" value="1"/>
</dbReference>
<dbReference type="AlphaFoldDB" id="A0A6A6BCZ8"/>
<evidence type="ECO:0000259" key="3">
    <source>
        <dbReference type="Pfam" id="PF03061"/>
    </source>
</evidence>
<sequence>MAFPHTDLLEMDHSLAPLEKADSFLKVAREHPDYTQWDKAALKNLRVISATVRDPKSTDKTAPIGAAVFELLVTPELCNTRGTIHGGCVATLFDMCTSMALNAATRPGFWDKGHVSRNLNCSYLKPIFAGQRMRIECEATALGKRNGMTRGVFRRWVDGAEDGIGGEVCYTCEHDKVNVGIDAPRL</sequence>
<dbReference type="Proteomes" id="UP000799438">
    <property type="component" value="Unassembled WGS sequence"/>
</dbReference>
<dbReference type="OrthoDB" id="2831072at2759"/>
<dbReference type="InterPro" id="IPR029069">
    <property type="entry name" value="HotDog_dom_sf"/>
</dbReference>
<evidence type="ECO:0000256" key="2">
    <source>
        <dbReference type="ARBA" id="ARBA00022801"/>
    </source>
</evidence>
<dbReference type="EMBL" id="ML995485">
    <property type="protein sequence ID" value="KAF2142020.1"/>
    <property type="molecule type" value="Genomic_DNA"/>
</dbReference>
<dbReference type="InterPro" id="IPR003736">
    <property type="entry name" value="PAAI_dom"/>
</dbReference>
<dbReference type="Pfam" id="PF03061">
    <property type="entry name" value="4HBT"/>
    <property type="match status" value="1"/>
</dbReference>
<dbReference type="Gene3D" id="3.10.129.10">
    <property type="entry name" value="Hotdog Thioesterase"/>
    <property type="match status" value="1"/>
</dbReference>
<evidence type="ECO:0000313" key="5">
    <source>
        <dbReference type="Proteomes" id="UP000799438"/>
    </source>
</evidence>
<dbReference type="InterPro" id="IPR006683">
    <property type="entry name" value="Thioestr_dom"/>
</dbReference>
<evidence type="ECO:0000256" key="1">
    <source>
        <dbReference type="ARBA" id="ARBA00008324"/>
    </source>
</evidence>
<dbReference type="PANTHER" id="PTHR21660:SF1">
    <property type="entry name" value="ACYL-COENZYME A THIOESTERASE 13"/>
    <property type="match status" value="1"/>
</dbReference>
<reference evidence="4" key="1">
    <citation type="journal article" date="2020" name="Stud. Mycol.">
        <title>101 Dothideomycetes genomes: a test case for predicting lifestyles and emergence of pathogens.</title>
        <authorList>
            <person name="Haridas S."/>
            <person name="Albert R."/>
            <person name="Binder M."/>
            <person name="Bloem J."/>
            <person name="Labutti K."/>
            <person name="Salamov A."/>
            <person name="Andreopoulos B."/>
            <person name="Baker S."/>
            <person name="Barry K."/>
            <person name="Bills G."/>
            <person name="Bluhm B."/>
            <person name="Cannon C."/>
            <person name="Castanera R."/>
            <person name="Culley D."/>
            <person name="Daum C."/>
            <person name="Ezra D."/>
            <person name="Gonzalez J."/>
            <person name="Henrissat B."/>
            <person name="Kuo A."/>
            <person name="Liang C."/>
            <person name="Lipzen A."/>
            <person name="Lutzoni F."/>
            <person name="Magnuson J."/>
            <person name="Mondo S."/>
            <person name="Nolan M."/>
            <person name="Ohm R."/>
            <person name="Pangilinan J."/>
            <person name="Park H.-J."/>
            <person name="Ramirez L."/>
            <person name="Alfaro M."/>
            <person name="Sun H."/>
            <person name="Tritt A."/>
            <person name="Yoshinaga Y."/>
            <person name="Zwiers L.-H."/>
            <person name="Turgeon B."/>
            <person name="Goodwin S."/>
            <person name="Spatafora J."/>
            <person name="Crous P."/>
            <person name="Grigoriev I."/>
        </authorList>
    </citation>
    <scope>NUCLEOTIDE SEQUENCE</scope>
    <source>
        <strain evidence="4">CBS 121167</strain>
    </source>
</reference>
<evidence type="ECO:0000313" key="4">
    <source>
        <dbReference type="EMBL" id="KAF2142020.1"/>
    </source>
</evidence>
<dbReference type="GeneID" id="54295648"/>
<dbReference type="PANTHER" id="PTHR21660">
    <property type="entry name" value="THIOESTERASE SUPERFAMILY MEMBER-RELATED"/>
    <property type="match status" value="1"/>
</dbReference>
<dbReference type="RefSeq" id="XP_033397732.1">
    <property type="nucleotide sequence ID" value="XM_033538152.1"/>
</dbReference>
<dbReference type="NCBIfam" id="TIGR00369">
    <property type="entry name" value="unchar_dom_1"/>
    <property type="match status" value="1"/>
</dbReference>
<dbReference type="InterPro" id="IPR039298">
    <property type="entry name" value="ACOT13"/>
</dbReference>
<name>A0A6A6BCZ8_9PEZI</name>